<proteinExistence type="predicted"/>
<organism evidence="1 2">
    <name type="scientific">Deinobacterium chartae</name>
    <dbReference type="NCBI Taxonomy" id="521158"/>
    <lineage>
        <taxon>Bacteria</taxon>
        <taxon>Thermotogati</taxon>
        <taxon>Deinococcota</taxon>
        <taxon>Deinococci</taxon>
        <taxon>Deinococcales</taxon>
        <taxon>Deinococcaceae</taxon>
        <taxon>Deinobacterium</taxon>
    </lineage>
</organism>
<reference evidence="1 2" key="1">
    <citation type="submission" date="2020-08" db="EMBL/GenBank/DDBJ databases">
        <title>Genomic Encyclopedia of Type Strains, Phase IV (KMG-IV): sequencing the most valuable type-strain genomes for metagenomic binning, comparative biology and taxonomic classification.</title>
        <authorList>
            <person name="Goeker M."/>
        </authorList>
    </citation>
    <scope>NUCLEOTIDE SEQUENCE [LARGE SCALE GENOMIC DNA]</scope>
    <source>
        <strain evidence="1 2">DSM 21458</strain>
    </source>
</reference>
<evidence type="ECO:0008006" key="3">
    <source>
        <dbReference type="Google" id="ProtNLM"/>
    </source>
</evidence>
<sequence>MNKLLTAALLMLGLTGCTGTQEPAEPLGIVVSVNEDGTDRLKRISNLRLDPESELYDPANPIDLSVDLPAPPVGLANTPSNDRLTTLLLVGFAQQLVFYDANLKPLASPHPLTVPDGKCLESFQVTLDTSGGNPVLSALIDNCGAAPNDFSGQALWVYALAENRQLAVVNNPAPDSAIAPYQPPSNVSVYGYTASRNRLFFTQQRLGTSYLYEVNLNTTPLTCRPNGETLPCFGQPLNGRIYDVGLYANGGVMALEDGVYPIAEGSQGTRLLEAPVRQLLGSPTLLIGYVPNNSRFRLLSAQATGSIRDVYLYEGGARDLTISSDGYAWFLNGSALYRADVAGVREDITAPTPMSVSLSNPRFLSWVQLD</sequence>
<keyword evidence="2" id="KW-1185">Reference proteome</keyword>
<evidence type="ECO:0000313" key="1">
    <source>
        <dbReference type="EMBL" id="MBB6099183.1"/>
    </source>
</evidence>
<dbReference type="EMBL" id="JACHHG010000009">
    <property type="protein sequence ID" value="MBB6099183.1"/>
    <property type="molecule type" value="Genomic_DNA"/>
</dbReference>
<dbReference type="Proteomes" id="UP000569951">
    <property type="component" value="Unassembled WGS sequence"/>
</dbReference>
<protein>
    <recommendedName>
        <fullName evidence="3">Lipoprotein</fullName>
    </recommendedName>
</protein>
<dbReference type="RefSeq" id="WP_183987925.1">
    <property type="nucleotide sequence ID" value="NZ_JACHHG010000009.1"/>
</dbReference>
<comment type="caution">
    <text evidence="1">The sequence shown here is derived from an EMBL/GenBank/DDBJ whole genome shotgun (WGS) entry which is preliminary data.</text>
</comment>
<gene>
    <name evidence="1" type="ORF">HNR42_002619</name>
</gene>
<evidence type="ECO:0000313" key="2">
    <source>
        <dbReference type="Proteomes" id="UP000569951"/>
    </source>
</evidence>
<name>A0A841I1Q8_9DEIO</name>
<dbReference type="AlphaFoldDB" id="A0A841I1Q8"/>
<dbReference type="PROSITE" id="PS51257">
    <property type="entry name" value="PROKAR_LIPOPROTEIN"/>
    <property type="match status" value="1"/>
</dbReference>
<accession>A0A841I1Q8</accession>